<feature type="domain" description="RNA polymerase sigma-70 region 2" evidence="5">
    <location>
        <begin position="24"/>
        <end position="91"/>
    </location>
</feature>
<dbReference type="InterPro" id="IPR013249">
    <property type="entry name" value="RNA_pol_sigma70_r4_t2"/>
</dbReference>
<protein>
    <submittedName>
        <fullName evidence="7">RNA polymerase ECF-type sigma factor</fullName>
    </submittedName>
</protein>
<dbReference type="Pfam" id="PF04542">
    <property type="entry name" value="Sigma70_r2"/>
    <property type="match status" value="1"/>
</dbReference>
<dbReference type="Pfam" id="PF08281">
    <property type="entry name" value="Sigma70_r4_2"/>
    <property type="match status" value="1"/>
</dbReference>
<dbReference type="SUPFAM" id="SSF88946">
    <property type="entry name" value="Sigma2 domain of RNA polymerase sigma factors"/>
    <property type="match status" value="1"/>
</dbReference>
<feature type="domain" description="RNA polymerase sigma factor 70 region 4 type 2" evidence="6">
    <location>
        <begin position="125"/>
        <end position="175"/>
    </location>
</feature>
<gene>
    <name evidence="7" type="ORF">MNBD_BACTEROID03-17</name>
</gene>
<dbReference type="InterPro" id="IPR036388">
    <property type="entry name" value="WH-like_DNA-bd_sf"/>
</dbReference>
<sequence>MSQNDDQRYIDKTINGDTRAFGVLVDRYKHMVFTLAMKIVRNKEEAEEVSQDVFIKVYQVLNTFKGGSKFSTWVYRITYNKSLDYLKKRGRSLQTSSLDDSVEYLLKVTESVLDDLEADERKNTIKEAMKELASDDSVVLTLYYFEELSLKEISKVMDLAIDTVKVRLFRSRKRLAKILERRLKTEICKNHERR</sequence>
<evidence type="ECO:0000256" key="1">
    <source>
        <dbReference type="ARBA" id="ARBA00010641"/>
    </source>
</evidence>
<evidence type="ECO:0000256" key="2">
    <source>
        <dbReference type="ARBA" id="ARBA00023015"/>
    </source>
</evidence>
<dbReference type="InterPro" id="IPR013325">
    <property type="entry name" value="RNA_pol_sigma_r2"/>
</dbReference>
<keyword evidence="2" id="KW-0805">Transcription regulation</keyword>
<dbReference type="InterPro" id="IPR014284">
    <property type="entry name" value="RNA_pol_sigma-70_dom"/>
</dbReference>
<dbReference type="Gene3D" id="1.10.1740.10">
    <property type="match status" value="1"/>
</dbReference>
<dbReference type="PANTHER" id="PTHR43133">
    <property type="entry name" value="RNA POLYMERASE ECF-TYPE SIGMA FACTO"/>
    <property type="match status" value="1"/>
</dbReference>
<dbReference type="Gene3D" id="1.10.10.10">
    <property type="entry name" value="Winged helix-like DNA-binding domain superfamily/Winged helix DNA-binding domain"/>
    <property type="match status" value="1"/>
</dbReference>
<organism evidence="7">
    <name type="scientific">hydrothermal vent metagenome</name>
    <dbReference type="NCBI Taxonomy" id="652676"/>
    <lineage>
        <taxon>unclassified sequences</taxon>
        <taxon>metagenomes</taxon>
        <taxon>ecological metagenomes</taxon>
    </lineage>
</organism>
<dbReference type="GO" id="GO:0003677">
    <property type="term" value="F:DNA binding"/>
    <property type="evidence" value="ECO:0007669"/>
    <property type="project" value="InterPro"/>
</dbReference>
<dbReference type="GO" id="GO:0016987">
    <property type="term" value="F:sigma factor activity"/>
    <property type="evidence" value="ECO:0007669"/>
    <property type="project" value="UniProtKB-KW"/>
</dbReference>
<reference evidence="7" key="1">
    <citation type="submission" date="2018-06" db="EMBL/GenBank/DDBJ databases">
        <authorList>
            <person name="Zhirakovskaya E."/>
        </authorList>
    </citation>
    <scope>NUCLEOTIDE SEQUENCE</scope>
</reference>
<proteinExistence type="inferred from homology"/>
<evidence type="ECO:0000259" key="5">
    <source>
        <dbReference type="Pfam" id="PF04542"/>
    </source>
</evidence>
<keyword evidence="4" id="KW-0804">Transcription</keyword>
<dbReference type="PANTHER" id="PTHR43133:SF51">
    <property type="entry name" value="RNA POLYMERASE SIGMA FACTOR"/>
    <property type="match status" value="1"/>
</dbReference>
<evidence type="ECO:0000256" key="4">
    <source>
        <dbReference type="ARBA" id="ARBA00023163"/>
    </source>
</evidence>
<dbReference type="CDD" id="cd06171">
    <property type="entry name" value="Sigma70_r4"/>
    <property type="match status" value="1"/>
</dbReference>
<keyword evidence="3" id="KW-0731">Sigma factor</keyword>
<dbReference type="AlphaFoldDB" id="A0A3B0TFM1"/>
<comment type="similarity">
    <text evidence="1">Belongs to the sigma-70 factor family. ECF subfamily.</text>
</comment>
<dbReference type="GO" id="GO:0006352">
    <property type="term" value="P:DNA-templated transcription initiation"/>
    <property type="evidence" value="ECO:0007669"/>
    <property type="project" value="InterPro"/>
</dbReference>
<evidence type="ECO:0000313" key="7">
    <source>
        <dbReference type="EMBL" id="VAW16718.1"/>
    </source>
</evidence>
<dbReference type="InterPro" id="IPR013324">
    <property type="entry name" value="RNA_pol_sigma_r3/r4-like"/>
</dbReference>
<dbReference type="EMBL" id="UOEL01000135">
    <property type="protein sequence ID" value="VAW16718.1"/>
    <property type="molecule type" value="Genomic_DNA"/>
</dbReference>
<evidence type="ECO:0000256" key="3">
    <source>
        <dbReference type="ARBA" id="ARBA00023082"/>
    </source>
</evidence>
<name>A0A3B0TFM1_9ZZZZ</name>
<accession>A0A3B0TFM1</accession>
<evidence type="ECO:0000259" key="6">
    <source>
        <dbReference type="Pfam" id="PF08281"/>
    </source>
</evidence>
<dbReference type="InterPro" id="IPR039425">
    <property type="entry name" value="RNA_pol_sigma-70-like"/>
</dbReference>
<dbReference type="InterPro" id="IPR007627">
    <property type="entry name" value="RNA_pol_sigma70_r2"/>
</dbReference>
<dbReference type="SUPFAM" id="SSF88659">
    <property type="entry name" value="Sigma3 and sigma4 domains of RNA polymerase sigma factors"/>
    <property type="match status" value="1"/>
</dbReference>
<dbReference type="NCBIfam" id="TIGR02937">
    <property type="entry name" value="sigma70-ECF"/>
    <property type="match status" value="1"/>
</dbReference>